<sequence>MYNTQHKVRLLAGADPNFCHGKMELQRILWWNYFLAHANPVFIGFGLCASAQAQQVSRNTVHSVGAVCHAIIQLKRENS</sequence>
<dbReference type="EMBL" id="CAJNBL010000019">
    <property type="protein sequence ID" value="CAE6715883.1"/>
    <property type="molecule type" value="Genomic_DNA"/>
</dbReference>
<dbReference type="AlphaFoldDB" id="A0A916BE89"/>
<gene>
    <name evidence="1" type="ORF">NTGZN8_260017</name>
</gene>
<proteinExistence type="predicted"/>
<accession>A0A916BE89</accession>
<protein>
    <submittedName>
        <fullName evidence="1">Uncharacterized protein</fullName>
    </submittedName>
</protein>
<evidence type="ECO:0000313" key="2">
    <source>
        <dbReference type="Proteomes" id="UP000675882"/>
    </source>
</evidence>
<evidence type="ECO:0000313" key="1">
    <source>
        <dbReference type="EMBL" id="CAE6715883.1"/>
    </source>
</evidence>
<comment type="caution">
    <text evidence="1">The sequence shown here is derived from an EMBL/GenBank/DDBJ whole genome shotgun (WGS) entry which is preliminary data.</text>
</comment>
<reference evidence="1" key="1">
    <citation type="submission" date="2021-02" db="EMBL/GenBank/DDBJ databases">
        <authorList>
            <person name="Han P."/>
        </authorList>
    </citation>
    <scope>NUCLEOTIDE SEQUENCE</scope>
    <source>
        <strain evidence="1">Candidatus Nitrotoga sp. ZN8</strain>
    </source>
</reference>
<dbReference type="Proteomes" id="UP000675882">
    <property type="component" value="Unassembled WGS sequence"/>
</dbReference>
<keyword evidence="2" id="KW-1185">Reference proteome</keyword>
<organism evidence="1 2">
    <name type="scientific">Candidatus Nitrotoga fabula</name>
    <dbReference type="NCBI Taxonomy" id="2182327"/>
    <lineage>
        <taxon>Bacteria</taxon>
        <taxon>Pseudomonadati</taxon>
        <taxon>Pseudomonadota</taxon>
        <taxon>Betaproteobacteria</taxon>
        <taxon>Nitrosomonadales</taxon>
        <taxon>Gallionellaceae</taxon>
        <taxon>Candidatus Nitrotoga</taxon>
    </lineage>
</organism>
<name>A0A916BE89_9PROT</name>